<dbReference type="AlphaFoldDB" id="A0A918L7P9"/>
<dbReference type="Gene3D" id="3.40.50.720">
    <property type="entry name" value="NAD(P)-binding Rossmann-like Domain"/>
    <property type="match status" value="1"/>
</dbReference>
<reference evidence="3" key="2">
    <citation type="submission" date="2020-09" db="EMBL/GenBank/DDBJ databases">
        <authorList>
            <person name="Sun Q."/>
            <person name="Ohkuma M."/>
        </authorList>
    </citation>
    <scope>NUCLEOTIDE SEQUENCE</scope>
    <source>
        <strain evidence="3">JCM 4234</strain>
    </source>
</reference>
<dbReference type="PANTHER" id="PTHR44196:SF2">
    <property type="entry name" value="SHORT-CHAIN DEHYDROGENASE-RELATED"/>
    <property type="match status" value="1"/>
</dbReference>
<evidence type="ECO:0000313" key="3">
    <source>
        <dbReference type="EMBL" id="GGS18034.1"/>
    </source>
</evidence>
<dbReference type="InterPro" id="IPR036291">
    <property type="entry name" value="NAD(P)-bd_dom_sf"/>
</dbReference>
<dbReference type="GO" id="GO:0016020">
    <property type="term" value="C:membrane"/>
    <property type="evidence" value="ECO:0007669"/>
    <property type="project" value="TreeGrafter"/>
</dbReference>
<evidence type="ECO:0000313" key="4">
    <source>
        <dbReference type="Proteomes" id="UP000653493"/>
    </source>
</evidence>
<dbReference type="InterPro" id="IPR002347">
    <property type="entry name" value="SDR_fam"/>
</dbReference>
<dbReference type="CDD" id="cd05233">
    <property type="entry name" value="SDR_c"/>
    <property type="match status" value="1"/>
</dbReference>
<evidence type="ECO:0000256" key="2">
    <source>
        <dbReference type="ARBA" id="ARBA00023002"/>
    </source>
</evidence>
<dbReference type="Proteomes" id="UP000653493">
    <property type="component" value="Unassembled WGS sequence"/>
</dbReference>
<dbReference type="SUPFAM" id="SSF51735">
    <property type="entry name" value="NAD(P)-binding Rossmann-fold domains"/>
    <property type="match status" value="1"/>
</dbReference>
<keyword evidence="4" id="KW-1185">Reference proteome</keyword>
<gene>
    <name evidence="3" type="ORF">GCM10010238_02660</name>
</gene>
<proteinExistence type="inferred from homology"/>
<keyword evidence="2" id="KW-0560">Oxidoreductase</keyword>
<organism evidence="3 4">
    <name type="scientific">Streptomyces griseoviridis</name>
    <dbReference type="NCBI Taxonomy" id="45398"/>
    <lineage>
        <taxon>Bacteria</taxon>
        <taxon>Bacillati</taxon>
        <taxon>Actinomycetota</taxon>
        <taxon>Actinomycetes</taxon>
        <taxon>Kitasatosporales</taxon>
        <taxon>Streptomycetaceae</taxon>
        <taxon>Streptomyces</taxon>
    </lineage>
</organism>
<comment type="caution">
    <text evidence="3">The sequence shown here is derived from an EMBL/GenBank/DDBJ whole genome shotgun (WGS) entry which is preliminary data.</text>
</comment>
<dbReference type="Pfam" id="PF00106">
    <property type="entry name" value="adh_short"/>
    <property type="match status" value="1"/>
</dbReference>
<name>A0A918L7P9_STRGD</name>
<comment type="similarity">
    <text evidence="1">Belongs to the short-chain dehydrogenases/reductases (SDR) family.</text>
</comment>
<dbReference type="EMBL" id="BMSL01000001">
    <property type="protein sequence ID" value="GGS18034.1"/>
    <property type="molecule type" value="Genomic_DNA"/>
</dbReference>
<dbReference type="PRINTS" id="PR00081">
    <property type="entry name" value="GDHRDH"/>
</dbReference>
<accession>A0A918L7P9</accession>
<protein>
    <submittedName>
        <fullName evidence="3">Oxidoreductase</fullName>
    </submittedName>
</protein>
<evidence type="ECO:0000256" key="1">
    <source>
        <dbReference type="ARBA" id="ARBA00006484"/>
    </source>
</evidence>
<reference evidence="3" key="1">
    <citation type="journal article" date="2014" name="Int. J. Syst. Evol. Microbiol.">
        <title>Complete genome sequence of Corynebacterium casei LMG S-19264T (=DSM 44701T), isolated from a smear-ripened cheese.</title>
        <authorList>
            <consortium name="US DOE Joint Genome Institute (JGI-PGF)"/>
            <person name="Walter F."/>
            <person name="Albersmeier A."/>
            <person name="Kalinowski J."/>
            <person name="Ruckert C."/>
        </authorList>
    </citation>
    <scope>NUCLEOTIDE SEQUENCE</scope>
    <source>
        <strain evidence="3">JCM 4234</strain>
    </source>
</reference>
<dbReference type="PANTHER" id="PTHR44196">
    <property type="entry name" value="DEHYDROGENASE/REDUCTASE SDR FAMILY MEMBER 7B"/>
    <property type="match status" value="1"/>
</dbReference>
<dbReference type="GO" id="GO:0016491">
    <property type="term" value="F:oxidoreductase activity"/>
    <property type="evidence" value="ECO:0007669"/>
    <property type="project" value="UniProtKB-KW"/>
</dbReference>
<sequence>MTVTPANRPLAFVTGASNGIGTEIARELATRGYDIIGTGRSDSVDTVAEQLRALGATVYPIRADLSTYDGVEDLWKQVESVGRPLDIAVLNAGISIGGAFATDTDLDAELKLIALNINAVVHLAKRVVPGMLARGKGRILITSSISATMPTPYETVYGPSKAFGYSFAESLREELRGSGVTVTALLPGATDSDFHARAGMGQTAIGKGQKNDKRLVAKQGVDALLTGKDHVVGGDKATKRQAFLNRFLPEHVKARRQGANAKP</sequence>